<keyword evidence="3" id="KW-1185">Reference proteome</keyword>
<feature type="signal peptide" evidence="1">
    <location>
        <begin position="1"/>
        <end position="21"/>
    </location>
</feature>
<organism evidence="2 3">
    <name type="scientific">Zasmidium cellare</name>
    <name type="common">Wine cellar mold</name>
    <name type="synonym">Racodium cellare</name>
    <dbReference type="NCBI Taxonomy" id="395010"/>
    <lineage>
        <taxon>Eukaryota</taxon>
        <taxon>Fungi</taxon>
        <taxon>Dikarya</taxon>
        <taxon>Ascomycota</taxon>
        <taxon>Pezizomycotina</taxon>
        <taxon>Dothideomycetes</taxon>
        <taxon>Dothideomycetidae</taxon>
        <taxon>Mycosphaerellales</taxon>
        <taxon>Mycosphaerellaceae</taxon>
        <taxon>Zasmidium</taxon>
    </lineage>
</organism>
<sequence>MQFSLLQIATLASLLSIGAHATATIDYYTDTACTQGESQDMASNGGCDKINPGYYGATQNIGDDGIKYTCNAYSDDSCKDKIGEIYHCSGSNGSPQIGSINCYENPPL</sequence>
<name>A0ABR0E1E0_ZASCE</name>
<evidence type="ECO:0000256" key="1">
    <source>
        <dbReference type="SAM" id="SignalP"/>
    </source>
</evidence>
<evidence type="ECO:0000313" key="2">
    <source>
        <dbReference type="EMBL" id="KAK4495237.1"/>
    </source>
</evidence>
<gene>
    <name evidence="2" type="ORF">PRZ48_013566</name>
</gene>
<keyword evidence="1" id="KW-0732">Signal</keyword>
<comment type="caution">
    <text evidence="2">The sequence shown here is derived from an EMBL/GenBank/DDBJ whole genome shotgun (WGS) entry which is preliminary data.</text>
</comment>
<evidence type="ECO:0000313" key="3">
    <source>
        <dbReference type="Proteomes" id="UP001305779"/>
    </source>
</evidence>
<dbReference type="EMBL" id="JAXOVC010000012">
    <property type="protein sequence ID" value="KAK4495237.1"/>
    <property type="molecule type" value="Genomic_DNA"/>
</dbReference>
<feature type="chain" id="PRO_5047326396" evidence="1">
    <location>
        <begin position="22"/>
        <end position="108"/>
    </location>
</feature>
<accession>A0ABR0E1E0</accession>
<reference evidence="2 3" key="1">
    <citation type="journal article" date="2023" name="G3 (Bethesda)">
        <title>A chromosome-level genome assembly of Zasmidium syzygii isolated from banana leaves.</title>
        <authorList>
            <person name="van Westerhoven A.C."/>
            <person name="Mehrabi R."/>
            <person name="Talebi R."/>
            <person name="Steentjes M.B.F."/>
            <person name="Corcolon B."/>
            <person name="Chong P.A."/>
            <person name="Kema G.H.J."/>
            <person name="Seidl M.F."/>
        </authorList>
    </citation>
    <scope>NUCLEOTIDE SEQUENCE [LARGE SCALE GENOMIC DNA]</scope>
    <source>
        <strain evidence="2 3">P124</strain>
    </source>
</reference>
<dbReference type="Proteomes" id="UP001305779">
    <property type="component" value="Unassembled WGS sequence"/>
</dbReference>
<protein>
    <submittedName>
        <fullName evidence="2">Uncharacterized protein</fullName>
    </submittedName>
</protein>
<proteinExistence type="predicted"/>